<dbReference type="InterPro" id="IPR017703">
    <property type="entry name" value="YgfZ/GCV_T_CS"/>
</dbReference>
<organism evidence="2 3">
    <name type="scientific">Lysobacter arvi</name>
    <dbReference type="NCBI Taxonomy" id="3038776"/>
    <lineage>
        <taxon>Bacteria</taxon>
        <taxon>Pseudomonadati</taxon>
        <taxon>Pseudomonadota</taxon>
        <taxon>Gammaproteobacteria</taxon>
        <taxon>Lysobacterales</taxon>
        <taxon>Lysobacteraceae</taxon>
        <taxon>Lysobacter</taxon>
    </lineage>
</organism>
<dbReference type="PANTHER" id="PTHR22602:SF0">
    <property type="entry name" value="TRANSFERASE CAF17, MITOCHONDRIAL-RELATED"/>
    <property type="match status" value="1"/>
</dbReference>
<dbReference type="NCBIfam" id="TIGR03317">
    <property type="entry name" value="ygfZ_signature"/>
    <property type="match status" value="1"/>
</dbReference>
<reference evidence="2 3" key="1">
    <citation type="submission" date="2023-04" db="EMBL/GenBank/DDBJ databases">
        <title>Lysobacter sp. strain UC isolated from soil sample.</title>
        <authorList>
            <person name="Choksket S."/>
            <person name="Harshvardhan F."/>
            <person name="Rana R."/>
            <person name="Patil P.B."/>
            <person name="Korpole S."/>
        </authorList>
    </citation>
    <scope>NUCLEOTIDE SEQUENCE [LARGE SCALE GENOMIC DNA]</scope>
    <source>
        <strain evidence="2 3">UC</strain>
    </source>
</reference>
<dbReference type="PANTHER" id="PTHR22602">
    <property type="entry name" value="TRANSFERASE CAF17, MITOCHONDRIAL-RELATED"/>
    <property type="match status" value="1"/>
</dbReference>
<dbReference type="Gene3D" id="2.40.30.160">
    <property type="match status" value="1"/>
</dbReference>
<dbReference type="Gene3D" id="3.30.1360.120">
    <property type="entry name" value="Probable tRNA modification gtpase trme, domain 1"/>
    <property type="match status" value="1"/>
</dbReference>
<dbReference type="Proteomes" id="UP001233535">
    <property type="component" value="Unassembled WGS sequence"/>
</dbReference>
<evidence type="ECO:0000256" key="1">
    <source>
        <dbReference type="ARBA" id="ARBA00022946"/>
    </source>
</evidence>
<protein>
    <submittedName>
        <fullName evidence="2">Folate-binding protein</fullName>
    </submittedName>
</protein>
<dbReference type="InterPro" id="IPR027266">
    <property type="entry name" value="TrmE/GcvT-like"/>
</dbReference>
<dbReference type="SUPFAM" id="SSF103025">
    <property type="entry name" value="Folate-binding domain"/>
    <property type="match status" value="1"/>
</dbReference>
<comment type="caution">
    <text evidence="2">The sequence shown here is derived from an EMBL/GenBank/DDBJ whole genome shotgun (WGS) entry which is preliminary data.</text>
</comment>
<keyword evidence="1" id="KW-0809">Transit peptide</keyword>
<keyword evidence="3" id="KW-1185">Reference proteome</keyword>
<dbReference type="EMBL" id="JARUHG010000001">
    <property type="protein sequence ID" value="MDR0181633.1"/>
    <property type="molecule type" value="Genomic_DNA"/>
</dbReference>
<accession>A0ABU1C8X0</accession>
<evidence type="ECO:0000313" key="2">
    <source>
        <dbReference type="EMBL" id="MDR0181633.1"/>
    </source>
</evidence>
<evidence type="ECO:0000313" key="3">
    <source>
        <dbReference type="Proteomes" id="UP001233535"/>
    </source>
</evidence>
<proteinExistence type="predicted"/>
<name>A0ABU1C8X0_9GAMM</name>
<dbReference type="InterPro" id="IPR045179">
    <property type="entry name" value="YgfZ/GcvT"/>
</dbReference>
<sequence length="282" mass="30305">MADTLFALPGHALIALEGRDAAAFAQAQFMNDVALLEPGQWQWNGWLTPKGRVIALLALLKRSDDMLWLLLPDADAVAFAAALQRFVFRSKVRIQVREDLHACGRFAAPANASGATFAGGEDTGIELDIGSPGALRTLRLSPTPGRQDEAAAARWHALDLEHGLPRLPASQVEQWTPQQLSLDRLRAFSVKKGCYPGQEIVARTHFLGQAKRGLVLLESDAALEAGRDVTAGAVAMGKLVAAGFDGAKHLALAVMPLEREAVELEVDGTPVVERPIRDGLSR</sequence>
<gene>
    <name evidence="2" type="ORF">P8609_01430</name>
</gene>